<name>A0A8J2S5D4_9STRA</name>
<feature type="transmembrane region" description="Helical" evidence="2">
    <location>
        <begin position="73"/>
        <end position="91"/>
    </location>
</feature>
<feature type="region of interest" description="Disordered" evidence="1">
    <location>
        <begin position="1"/>
        <end position="26"/>
    </location>
</feature>
<keyword evidence="4" id="KW-1185">Reference proteome</keyword>
<feature type="transmembrane region" description="Helical" evidence="2">
    <location>
        <begin position="169"/>
        <end position="192"/>
    </location>
</feature>
<feature type="transmembrane region" description="Helical" evidence="2">
    <location>
        <begin position="322"/>
        <end position="344"/>
    </location>
</feature>
<evidence type="ECO:0000313" key="4">
    <source>
        <dbReference type="Proteomes" id="UP000789595"/>
    </source>
</evidence>
<evidence type="ECO:0000256" key="2">
    <source>
        <dbReference type="SAM" id="Phobius"/>
    </source>
</evidence>
<gene>
    <name evidence="3" type="ORF">PECAL_1P19880</name>
</gene>
<keyword evidence="2" id="KW-0472">Membrane</keyword>
<keyword evidence="2" id="KW-0812">Transmembrane</keyword>
<organism evidence="3 4">
    <name type="scientific">Pelagomonas calceolata</name>
    <dbReference type="NCBI Taxonomy" id="35677"/>
    <lineage>
        <taxon>Eukaryota</taxon>
        <taxon>Sar</taxon>
        <taxon>Stramenopiles</taxon>
        <taxon>Ochrophyta</taxon>
        <taxon>Pelagophyceae</taxon>
        <taxon>Pelagomonadales</taxon>
        <taxon>Pelagomonadaceae</taxon>
        <taxon>Pelagomonas</taxon>
    </lineage>
</organism>
<accession>A0A8J2S5D4</accession>
<evidence type="ECO:0000256" key="1">
    <source>
        <dbReference type="SAM" id="MobiDB-lite"/>
    </source>
</evidence>
<sequence length="386" mass="40349">MDEEDDQSSIVESLRGGRPAPLARPLLDDAADEHSDSVEVLFAETARAQRRATDLESASPHFACVIGAFSHRATAAMLAPLWFATLVGPYFTGPSLFIGDGGWLGGLALTAAIISVPLQYWIRHLANNWPSSYDACLRARVPEDEEGEGTSASLEVATKSAKPPGSTMLRLAAVLAPLLSVLGFALAIAFYVDDVEGAACLRVRTDQGVEYVDRTPYYPWDCAWESAASLCARLAGAVCAPLSILPPAAFAAHALALRAALRRGGGEEEAAPKALVDDANDLWRPASAVWFLACSVFMVLGARDACRGPSARGWLARHDRGAAAAVFVFAGAAAAAPALLVVRANAARREDDAPAFVSPLLASPARALVVCAGVVGCGVVAARISS</sequence>
<dbReference type="AlphaFoldDB" id="A0A8J2S5D4"/>
<evidence type="ECO:0000313" key="3">
    <source>
        <dbReference type="EMBL" id="CAH0365543.1"/>
    </source>
</evidence>
<reference evidence="3" key="1">
    <citation type="submission" date="2021-11" db="EMBL/GenBank/DDBJ databases">
        <authorList>
            <consortium name="Genoscope - CEA"/>
            <person name="William W."/>
        </authorList>
    </citation>
    <scope>NUCLEOTIDE SEQUENCE</scope>
</reference>
<keyword evidence="2" id="KW-1133">Transmembrane helix</keyword>
<feature type="compositionally biased region" description="Low complexity" evidence="1">
    <location>
        <begin position="14"/>
        <end position="25"/>
    </location>
</feature>
<protein>
    <submittedName>
        <fullName evidence="3">Uncharacterized protein</fullName>
    </submittedName>
</protein>
<dbReference type="Proteomes" id="UP000789595">
    <property type="component" value="Unassembled WGS sequence"/>
</dbReference>
<proteinExistence type="predicted"/>
<comment type="caution">
    <text evidence="3">The sequence shown here is derived from an EMBL/GenBank/DDBJ whole genome shotgun (WGS) entry which is preliminary data.</text>
</comment>
<feature type="transmembrane region" description="Helical" evidence="2">
    <location>
        <begin position="103"/>
        <end position="122"/>
    </location>
</feature>
<feature type="transmembrane region" description="Helical" evidence="2">
    <location>
        <begin position="282"/>
        <end position="302"/>
    </location>
</feature>
<dbReference type="EMBL" id="CAKKNE010000001">
    <property type="protein sequence ID" value="CAH0365543.1"/>
    <property type="molecule type" value="Genomic_DNA"/>
</dbReference>
<feature type="transmembrane region" description="Helical" evidence="2">
    <location>
        <begin position="364"/>
        <end position="384"/>
    </location>
</feature>